<gene>
    <name evidence="1" type="ORF">HMPREF9336_00151</name>
</gene>
<name>E5XKY2_SEGRC</name>
<evidence type="ECO:0000313" key="2">
    <source>
        <dbReference type="Proteomes" id="UP000004816"/>
    </source>
</evidence>
<accession>E5XKY2</accession>
<sequence length="70" mass="8084">MSESTTRLRETLGGGLDFLDQLTDEEARQLRIMVLEAKGREQEELHEAAMTALDNLPFFIRIPIRAMFFN</sequence>
<comment type="caution">
    <text evidence="1">The sequence shown here is derived from an EMBL/GenBank/DDBJ whole genome shotgun (WGS) entry which is preliminary data.</text>
</comment>
<protein>
    <submittedName>
        <fullName evidence="1">Uncharacterized protein</fullName>
    </submittedName>
</protein>
<evidence type="ECO:0000313" key="1">
    <source>
        <dbReference type="EMBL" id="EFV14964.1"/>
    </source>
</evidence>
<reference evidence="1 2" key="1">
    <citation type="journal article" date="2011" name="Stand. Genomic Sci.">
        <title>High quality draft genome sequence of Segniliparus rugosus CDC 945(T)= (ATCC BAA-974(T)).</title>
        <authorList>
            <person name="Earl A.M."/>
            <person name="Desjardins C.A."/>
            <person name="Fitzgerald M.G."/>
            <person name="Arachchi H.M."/>
            <person name="Zeng Q."/>
            <person name="Mehta T."/>
            <person name="Griggs A."/>
            <person name="Birren B.W."/>
            <person name="Toney N.C."/>
            <person name="Carr J."/>
            <person name="Posey J."/>
            <person name="Butler W.R."/>
        </authorList>
    </citation>
    <scope>NUCLEOTIDE SEQUENCE [LARGE SCALE GENOMIC DNA]</scope>
    <source>
        <strain evidence="2">ATCC BAA-974 / DSM 45345 / CCUG 50838 / CIP 108380 / JCM 13579 / CDC 945</strain>
    </source>
</reference>
<dbReference type="OrthoDB" id="4751900at2"/>
<keyword evidence="2" id="KW-1185">Reference proteome</keyword>
<dbReference type="RefSeq" id="WP_007466865.1">
    <property type="nucleotide sequence ID" value="NZ_KI391954.1"/>
</dbReference>
<dbReference type="EMBL" id="ACZI02000003">
    <property type="protein sequence ID" value="EFV14964.1"/>
    <property type="molecule type" value="Genomic_DNA"/>
</dbReference>
<dbReference type="AlphaFoldDB" id="E5XKY2"/>
<organism evidence="1 2">
    <name type="scientific">Segniliparus rugosus (strain ATCC BAA-974 / DSM 45345 / CCUG 50838 / CIP 108380 / JCM 13579 / CDC 945)</name>
    <dbReference type="NCBI Taxonomy" id="679197"/>
    <lineage>
        <taxon>Bacteria</taxon>
        <taxon>Bacillati</taxon>
        <taxon>Actinomycetota</taxon>
        <taxon>Actinomycetes</taxon>
        <taxon>Mycobacteriales</taxon>
        <taxon>Segniliparaceae</taxon>
        <taxon>Segniliparus</taxon>
    </lineage>
</organism>
<dbReference type="STRING" id="679197.HMPREF9336_00151"/>
<proteinExistence type="predicted"/>
<dbReference type="HOGENOM" id="CLU_2828782_0_0_11"/>
<dbReference type="Proteomes" id="UP000004816">
    <property type="component" value="Unassembled WGS sequence"/>
</dbReference>